<dbReference type="SUPFAM" id="SSF46689">
    <property type="entry name" value="Homeodomain-like"/>
    <property type="match status" value="1"/>
</dbReference>
<dbReference type="EMBL" id="UZAM01007765">
    <property type="protein sequence ID" value="VDP01255.1"/>
    <property type="molecule type" value="Genomic_DNA"/>
</dbReference>
<dbReference type="CDD" id="cd00086">
    <property type="entry name" value="homeodomain"/>
    <property type="match status" value="1"/>
</dbReference>
<keyword evidence="2 5" id="KW-0238">DNA-binding</keyword>
<dbReference type="GO" id="GO:0005634">
    <property type="term" value="C:nucleus"/>
    <property type="evidence" value="ECO:0007669"/>
    <property type="project" value="UniProtKB-SubCell"/>
</dbReference>
<dbReference type="InterPro" id="IPR017970">
    <property type="entry name" value="Homeobox_CS"/>
</dbReference>
<keyword evidence="4 5" id="KW-0539">Nucleus</keyword>
<proteinExistence type="predicted"/>
<evidence type="ECO:0000256" key="2">
    <source>
        <dbReference type="ARBA" id="ARBA00023125"/>
    </source>
</evidence>
<dbReference type="InterPro" id="IPR050394">
    <property type="entry name" value="Homeobox_NK-like"/>
</dbReference>
<feature type="DNA-binding region" description="Homeobox" evidence="5">
    <location>
        <begin position="67"/>
        <end position="126"/>
    </location>
</feature>
<evidence type="ECO:0000256" key="5">
    <source>
        <dbReference type="PROSITE-ProRule" id="PRU00108"/>
    </source>
</evidence>
<reference evidence="8 9" key="2">
    <citation type="submission" date="2018-11" db="EMBL/GenBank/DDBJ databases">
        <authorList>
            <consortium name="Pathogen Informatics"/>
        </authorList>
    </citation>
    <scope>NUCLEOTIDE SEQUENCE [LARGE SCALE GENOMIC DNA]</scope>
</reference>
<dbReference type="OrthoDB" id="6159439at2759"/>
<dbReference type="Gene3D" id="1.10.10.60">
    <property type="entry name" value="Homeodomain-like"/>
    <property type="match status" value="1"/>
</dbReference>
<feature type="domain" description="Homeobox" evidence="7">
    <location>
        <begin position="65"/>
        <end position="125"/>
    </location>
</feature>
<reference evidence="10" key="1">
    <citation type="submission" date="2016-06" db="UniProtKB">
        <authorList>
            <consortium name="WormBaseParasite"/>
        </authorList>
    </citation>
    <scope>IDENTIFICATION</scope>
</reference>
<evidence type="ECO:0000256" key="4">
    <source>
        <dbReference type="ARBA" id="ARBA00023242"/>
    </source>
</evidence>
<dbReference type="GO" id="GO:0000978">
    <property type="term" value="F:RNA polymerase II cis-regulatory region sequence-specific DNA binding"/>
    <property type="evidence" value="ECO:0007669"/>
    <property type="project" value="TreeGrafter"/>
</dbReference>
<evidence type="ECO:0000256" key="6">
    <source>
        <dbReference type="RuleBase" id="RU000682"/>
    </source>
</evidence>
<keyword evidence="3 5" id="KW-0371">Homeobox</keyword>
<sequence length="180" mass="21235">MSRKDFRVETILGEPDKQRCPRRRAFLPRPTADASEIDNPKSQSTAEYCWSPYDDKLEDATVKKGSSIRKRRAFGENQVFVLEREFQKRRYITSEQRQKLSQMINLTEQQIKIWFQNRRYKIKRRNPTEPNGIGTFDKRRIPVVVLIKDGVRLNGSHVSKTISQSVPPINWYSYKDGDQK</sequence>
<dbReference type="AlphaFoldDB" id="A0A183IIM5"/>
<dbReference type="InterPro" id="IPR001356">
    <property type="entry name" value="HD"/>
</dbReference>
<evidence type="ECO:0000313" key="9">
    <source>
        <dbReference type="Proteomes" id="UP000270296"/>
    </source>
</evidence>
<dbReference type="GO" id="GO:0000981">
    <property type="term" value="F:DNA-binding transcription factor activity, RNA polymerase II-specific"/>
    <property type="evidence" value="ECO:0007669"/>
    <property type="project" value="InterPro"/>
</dbReference>
<evidence type="ECO:0000256" key="3">
    <source>
        <dbReference type="ARBA" id="ARBA00023155"/>
    </source>
</evidence>
<evidence type="ECO:0000313" key="10">
    <source>
        <dbReference type="WBParaSite" id="SBAD_0000362901-mRNA-1"/>
    </source>
</evidence>
<comment type="subcellular location">
    <subcellularLocation>
        <location evidence="1 5 6">Nucleus</location>
    </subcellularLocation>
</comment>
<name>A0A183IIM5_9BILA</name>
<protein>
    <submittedName>
        <fullName evidence="10">Homeobox domain-containing protein</fullName>
    </submittedName>
</protein>
<dbReference type="SMART" id="SM00389">
    <property type="entry name" value="HOX"/>
    <property type="match status" value="1"/>
</dbReference>
<dbReference type="Proteomes" id="UP000270296">
    <property type="component" value="Unassembled WGS sequence"/>
</dbReference>
<evidence type="ECO:0000259" key="7">
    <source>
        <dbReference type="PROSITE" id="PS50071"/>
    </source>
</evidence>
<evidence type="ECO:0000256" key="1">
    <source>
        <dbReference type="ARBA" id="ARBA00004123"/>
    </source>
</evidence>
<dbReference type="Pfam" id="PF00046">
    <property type="entry name" value="Homeodomain"/>
    <property type="match status" value="1"/>
</dbReference>
<dbReference type="GO" id="GO:0030154">
    <property type="term" value="P:cell differentiation"/>
    <property type="evidence" value="ECO:0007669"/>
    <property type="project" value="TreeGrafter"/>
</dbReference>
<dbReference type="InterPro" id="IPR009057">
    <property type="entry name" value="Homeodomain-like_sf"/>
</dbReference>
<keyword evidence="9" id="KW-1185">Reference proteome</keyword>
<dbReference type="InterPro" id="IPR020479">
    <property type="entry name" value="HD_metazoa"/>
</dbReference>
<organism evidence="10">
    <name type="scientific">Soboliphyme baturini</name>
    <dbReference type="NCBI Taxonomy" id="241478"/>
    <lineage>
        <taxon>Eukaryota</taxon>
        <taxon>Metazoa</taxon>
        <taxon>Ecdysozoa</taxon>
        <taxon>Nematoda</taxon>
        <taxon>Enoplea</taxon>
        <taxon>Dorylaimia</taxon>
        <taxon>Dioctophymatida</taxon>
        <taxon>Dioctophymatoidea</taxon>
        <taxon>Soboliphymatidae</taxon>
        <taxon>Soboliphyme</taxon>
    </lineage>
</organism>
<accession>A0A183IIM5</accession>
<evidence type="ECO:0000313" key="8">
    <source>
        <dbReference type="EMBL" id="VDP01255.1"/>
    </source>
</evidence>
<dbReference type="PRINTS" id="PR00024">
    <property type="entry name" value="HOMEOBOX"/>
</dbReference>
<dbReference type="PROSITE" id="PS00027">
    <property type="entry name" value="HOMEOBOX_1"/>
    <property type="match status" value="1"/>
</dbReference>
<dbReference type="WBParaSite" id="SBAD_0000362901-mRNA-1">
    <property type="protein sequence ID" value="SBAD_0000362901-mRNA-1"/>
    <property type="gene ID" value="SBAD_0000362901"/>
</dbReference>
<dbReference type="PROSITE" id="PS50071">
    <property type="entry name" value="HOMEOBOX_2"/>
    <property type="match status" value="1"/>
</dbReference>
<gene>
    <name evidence="8" type="ORF">SBAD_LOCUS3470</name>
</gene>
<dbReference type="PANTHER" id="PTHR24340">
    <property type="entry name" value="HOMEOBOX PROTEIN NKX"/>
    <property type="match status" value="1"/>
</dbReference>